<reference evidence="1" key="2">
    <citation type="submission" date="2020-02" db="EMBL/GenBank/DDBJ databases">
        <title>Flavobacterium profundi sp. nov., isolated from a deep-sea seamount.</title>
        <authorList>
            <person name="Zhang D.-C."/>
        </authorList>
    </citation>
    <scope>NUCLEOTIDE SEQUENCE</scope>
    <source>
        <strain evidence="1">EC11</strain>
    </source>
</reference>
<gene>
    <name evidence="1" type="ORF">FIA58_020385</name>
</gene>
<evidence type="ECO:0000313" key="2">
    <source>
        <dbReference type="Proteomes" id="UP000817854"/>
    </source>
</evidence>
<protein>
    <submittedName>
        <fullName evidence="1">Uncharacterized protein</fullName>
    </submittedName>
</protein>
<sequence>MDNNTTLEKTELGLGITYNHDKVEDKHYFGGFFNLAQNNIDLVAQEFKKRLLVQGKDSINIFSNYFSDQCSITNLERGIKVLSEYFPVIFYFDLDENNKSKSIRQHIILLLDTINNLRNYYTHYYHKKVIIDDALYPLLDTILLKVVLEIKKKKLKEDKTKQLLKKGLEKEMAILFNLMKKEQKEKKIKGWNIDKNIKGAVLNRAFSHLLYNDGISDYRKSKSNTEDENLKDTLSESGILFLLSFFLNKKEQEQLKANIKGYKGKIASIPDEEITLKNNSLRNMATHWTYSHLTYKGLKHRIKTDHEKETLLVNMVDYLSKVPNEIYQNLSEQNKSLFLEDINEYMRDNEENNDSSEASRVIHPVIRKRYENKFAYFAIRFLDEFAEFPTLRFMVNVGNYIHDNRKKDIGGTSLITNRTIKQQINVFGNLTEIHKKKNDYFEKEENKEKILEWELFPNPSYHFQKENIPIFIDLEKSKETNELAKEYAKEKKKIFGSSRKKQQNTAKKNREAIINLVFDKYKTSDRKTVTFEQPTALLSFNELNAFLYAFLVENKTGKELEKIIIEKIANQYQILKNCSSTVDKTNDSIPKSIKKIAHPTTDSFYSEGKKIDIEKLERDIKIEIEKTNEKLETIKENETSAKNYKRNERDIQKRKLYRKYVFFTNEIGIEATWITNDILRFLDNKENWKGYQHSELQKFISQYDNYKKEALGLLESEWNLESEAFFGQKLKRIFQSNFTFETFYKKYLDNRKDTLETYLSAIENLKTMTDVPPKILKKSWAELFRFFDKKIYLLSTIETKINELITKPINLSRGVFDEKPTFINGKSPNKENDQHLFANWFIHAKEQTIFQDFYNLALETPKEINNLKKQNYKLERSINNLKIEDIYIKQMVDFLYQKLFEQSFKGSLQDLYTSKEKREVEKSKAKNEQTPDESFIWKKQVEINALNGRIIAKTKIKDIGKFKNLLTDNKITHLISYDNRIWNFSLDNDGDTTKKLYSLNTELESYERIRREKLLKQIQEFEQFLLKQETEYSAERKHPEKFEKDGNPNFKKYIIEGMLNKITPVNEIEELEILKSKEDVFKIDFNEIVKLNNESIKKGYLLIMIRNKFAHNQLIDKNLFTFSLQLYSKNENENFSEYLDKVCQKIIQEFIEKLK</sequence>
<dbReference type="NCBIfam" id="NF038190">
    <property type="entry name" value="VI_Cas13b"/>
    <property type="match status" value="1"/>
</dbReference>
<evidence type="ECO:0000313" key="1">
    <source>
        <dbReference type="EMBL" id="NHN28043.1"/>
    </source>
</evidence>
<keyword evidence="2" id="KW-1185">Reference proteome</keyword>
<proteinExistence type="predicted"/>
<dbReference type="CDD" id="cd20478">
    <property type="entry name" value="Cas13b_Bz-like"/>
    <property type="match status" value="1"/>
</dbReference>
<organism evidence="1 2">
    <name type="scientific">Flavobacterium jejuense</name>
    <dbReference type="NCBI Taxonomy" id="1544455"/>
    <lineage>
        <taxon>Bacteria</taxon>
        <taxon>Pseudomonadati</taxon>
        <taxon>Bacteroidota</taxon>
        <taxon>Flavobacteriia</taxon>
        <taxon>Flavobacteriales</taxon>
        <taxon>Flavobacteriaceae</taxon>
        <taxon>Flavobacterium</taxon>
    </lineage>
</organism>
<comment type="caution">
    <text evidence="1">The sequence shown here is derived from an EMBL/GenBank/DDBJ whole genome shotgun (WGS) entry which is preliminary data.</text>
</comment>
<dbReference type="RefSeq" id="WP_140964549.1">
    <property type="nucleotide sequence ID" value="NZ_VEVQ02000021.1"/>
</dbReference>
<dbReference type="EMBL" id="VEVQ02000021">
    <property type="protein sequence ID" value="NHN28043.1"/>
    <property type="molecule type" value="Genomic_DNA"/>
</dbReference>
<name>A0ABX0IWG0_9FLAO</name>
<dbReference type="Proteomes" id="UP000817854">
    <property type="component" value="Unassembled WGS sequence"/>
</dbReference>
<accession>A0ABX0IWG0</accession>
<reference evidence="1" key="1">
    <citation type="submission" date="2019-05" db="EMBL/GenBank/DDBJ databases">
        <authorList>
            <person name="Lianzixin W."/>
        </authorList>
    </citation>
    <scope>NUCLEOTIDE SEQUENCE</scope>
    <source>
        <strain evidence="1">EC11</strain>
    </source>
</reference>